<feature type="transmembrane region" description="Helical" evidence="5">
    <location>
        <begin position="161"/>
        <end position="185"/>
    </location>
</feature>
<evidence type="ECO:0000259" key="6">
    <source>
        <dbReference type="Pfam" id="PF02544"/>
    </source>
</evidence>
<dbReference type="OMA" id="ARRTWEC"/>
<reference evidence="7" key="1">
    <citation type="submission" date="2009-08" db="EMBL/GenBank/DDBJ databases">
        <title>Annotation of Salpingoeca rosetta.</title>
        <authorList>
            <consortium name="The Broad Institute Genome Sequencing Platform"/>
            <person name="Russ C."/>
            <person name="Cuomo C."/>
            <person name="Burger G."/>
            <person name="Gray M.W."/>
            <person name="Holland P.W.H."/>
            <person name="King N."/>
            <person name="Lang F.B.F."/>
            <person name="Roger A.J."/>
            <person name="Ruiz-Trillo I."/>
            <person name="Young S.K."/>
            <person name="Zeng Q."/>
            <person name="Gargeya S."/>
            <person name="Alvarado L."/>
            <person name="Berlin A."/>
            <person name="Chapman S.B."/>
            <person name="Chen Z."/>
            <person name="Freedman E."/>
            <person name="Gellesch M."/>
            <person name="Goldberg J."/>
            <person name="Griggs A."/>
            <person name="Gujja S."/>
            <person name="Heilman E."/>
            <person name="Heiman D."/>
            <person name="Howarth C."/>
            <person name="Mehta T."/>
            <person name="Neiman D."/>
            <person name="Pearson M."/>
            <person name="Roberts A."/>
            <person name="Saif S."/>
            <person name="Shea T."/>
            <person name="Shenoy N."/>
            <person name="Sisk P."/>
            <person name="Stolte C."/>
            <person name="Sykes S."/>
            <person name="White J."/>
            <person name="Yandava C."/>
            <person name="Haas B."/>
            <person name="Nusbaum C."/>
            <person name="Birren B."/>
        </authorList>
    </citation>
    <scope>NUCLEOTIDE SEQUENCE [LARGE SCALE GENOMIC DNA]</scope>
    <source>
        <strain evidence="7">ATCC 50818</strain>
    </source>
</reference>
<dbReference type="GO" id="GO:0006488">
    <property type="term" value="P:dolichol-linked oligosaccharide biosynthetic process"/>
    <property type="evidence" value="ECO:0007669"/>
    <property type="project" value="InterPro"/>
</dbReference>
<dbReference type="InParanoid" id="F2UHS9"/>
<keyword evidence="3 5" id="KW-1133">Transmembrane helix</keyword>
<dbReference type="EMBL" id="GL832975">
    <property type="protein sequence ID" value="EGD76678.1"/>
    <property type="molecule type" value="Genomic_DNA"/>
</dbReference>
<protein>
    <recommendedName>
        <fullName evidence="6">3-oxo-5-alpha-steroid 4-dehydrogenase C-terminal domain-containing protein</fullName>
    </recommendedName>
</protein>
<gene>
    <name evidence="7" type="ORF">PTSG_08028</name>
</gene>
<dbReference type="Pfam" id="PF02544">
    <property type="entry name" value="Steroid_dh"/>
    <property type="match status" value="1"/>
</dbReference>
<keyword evidence="8" id="KW-1185">Reference proteome</keyword>
<dbReference type="FunCoup" id="F2UHS9">
    <property type="interactions" value="468"/>
</dbReference>
<dbReference type="KEGG" id="sre:PTSG_08028"/>
<evidence type="ECO:0000313" key="8">
    <source>
        <dbReference type="Proteomes" id="UP000007799"/>
    </source>
</evidence>
<evidence type="ECO:0000256" key="3">
    <source>
        <dbReference type="ARBA" id="ARBA00022989"/>
    </source>
</evidence>
<organism evidence="8">
    <name type="scientific">Salpingoeca rosetta (strain ATCC 50818 / BSB-021)</name>
    <dbReference type="NCBI Taxonomy" id="946362"/>
    <lineage>
        <taxon>Eukaryota</taxon>
        <taxon>Choanoflagellata</taxon>
        <taxon>Craspedida</taxon>
        <taxon>Salpingoecidae</taxon>
        <taxon>Salpingoeca</taxon>
    </lineage>
</organism>
<feature type="transmembrane region" description="Helical" evidence="5">
    <location>
        <begin position="7"/>
        <end position="28"/>
    </location>
</feature>
<feature type="transmembrane region" description="Helical" evidence="5">
    <location>
        <begin position="233"/>
        <end position="252"/>
    </location>
</feature>
<dbReference type="PROSITE" id="PS50244">
    <property type="entry name" value="S5A_REDUCTASE"/>
    <property type="match status" value="1"/>
</dbReference>
<sequence length="276" mass="30405">MDMTQLEVVVGGVFGVACVLVGVLATAWRMRIDAAQPLLAWGKLRHTGNQRPKAAARDGGGNRSVDVLAWLQQLTVPKRWFAHFYVFGLALQLLVFALRGTSAINWMSGLMTVQLARRTWECLFVHRKSASRMHVLHYITGMVFYPLAITLWQIVPATSSLPIIAAALALFILGSTAQALAHIQLRRLADGAKKDGELYPCPRGGMFAYVACPHYTAEVVIYTALAVLAQGRWNVVLCAIFVACNLSLAAMMTHEWYRRHCSSAYSTPHAIIPSVL</sequence>
<dbReference type="RefSeq" id="XP_004991050.1">
    <property type="nucleotide sequence ID" value="XM_004990993.1"/>
</dbReference>
<keyword evidence="2 5" id="KW-0812">Transmembrane</keyword>
<dbReference type="eggNOG" id="KOG1640">
    <property type="taxonomic scope" value="Eukaryota"/>
</dbReference>
<dbReference type="InterPro" id="IPR039698">
    <property type="entry name" value="Dfg10/SRD5A3"/>
</dbReference>
<dbReference type="OrthoDB" id="541710at2759"/>
<dbReference type="AlphaFoldDB" id="F2UHS9"/>
<evidence type="ECO:0000256" key="5">
    <source>
        <dbReference type="SAM" id="Phobius"/>
    </source>
</evidence>
<feature type="transmembrane region" description="Helical" evidence="5">
    <location>
        <begin position="80"/>
        <end position="98"/>
    </location>
</feature>
<dbReference type="PANTHER" id="PTHR14624:SF0">
    <property type="entry name" value="POLYPRENOL REDUCTASE"/>
    <property type="match status" value="1"/>
</dbReference>
<feature type="transmembrane region" description="Helical" evidence="5">
    <location>
        <begin position="206"/>
        <end position="227"/>
    </location>
</feature>
<comment type="subcellular location">
    <subcellularLocation>
        <location evidence="1">Endomembrane system</location>
        <topology evidence="1">Multi-pass membrane protein</topology>
    </subcellularLocation>
</comment>
<dbReference type="Gene3D" id="1.20.120.1630">
    <property type="match status" value="1"/>
</dbReference>
<feature type="domain" description="3-oxo-5-alpha-steroid 4-dehydrogenase C-terminal" evidence="6">
    <location>
        <begin position="166"/>
        <end position="276"/>
    </location>
</feature>
<proteinExistence type="predicted"/>
<dbReference type="GO" id="GO:0016095">
    <property type="term" value="P:polyprenol catabolic process"/>
    <property type="evidence" value="ECO:0007669"/>
    <property type="project" value="TreeGrafter"/>
</dbReference>
<dbReference type="Proteomes" id="UP000007799">
    <property type="component" value="Unassembled WGS sequence"/>
</dbReference>
<dbReference type="GO" id="GO:0005783">
    <property type="term" value="C:endoplasmic reticulum"/>
    <property type="evidence" value="ECO:0007669"/>
    <property type="project" value="TreeGrafter"/>
</dbReference>
<dbReference type="PANTHER" id="PTHR14624">
    <property type="entry name" value="DFG10 PROTEIN"/>
    <property type="match status" value="1"/>
</dbReference>
<dbReference type="STRING" id="946362.F2UHS9"/>
<evidence type="ECO:0000313" key="7">
    <source>
        <dbReference type="EMBL" id="EGD76678.1"/>
    </source>
</evidence>
<evidence type="ECO:0000256" key="4">
    <source>
        <dbReference type="ARBA" id="ARBA00023136"/>
    </source>
</evidence>
<evidence type="ECO:0000256" key="1">
    <source>
        <dbReference type="ARBA" id="ARBA00004127"/>
    </source>
</evidence>
<feature type="transmembrane region" description="Helical" evidence="5">
    <location>
        <begin position="135"/>
        <end position="155"/>
    </location>
</feature>
<dbReference type="GO" id="GO:0003865">
    <property type="term" value="F:3-oxo-5-alpha-steroid 4-dehydrogenase activity"/>
    <property type="evidence" value="ECO:0007669"/>
    <property type="project" value="TreeGrafter"/>
</dbReference>
<evidence type="ECO:0000256" key="2">
    <source>
        <dbReference type="ARBA" id="ARBA00022692"/>
    </source>
</evidence>
<dbReference type="InterPro" id="IPR001104">
    <property type="entry name" value="3-oxo-5_a-steroid_4-DH_C"/>
</dbReference>
<dbReference type="GeneID" id="16071612"/>
<dbReference type="UniPathway" id="UPA00378"/>
<keyword evidence="4 5" id="KW-0472">Membrane</keyword>
<name>F2UHS9_SALR5</name>
<accession>F2UHS9</accession>